<evidence type="ECO:0000256" key="1">
    <source>
        <dbReference type="SAM" id="Phobius"/>
    </source>
</evidence>
<accession>A0A327VMF7</accession>
<protein>
    <submittedName>
        <fullName evidence="2">Uncharacterized protein</fullName>
    </submittedName>
</protein>
<keyword evidence="1" id="KW-1133">Transmembrane helix</keyword>
<keyword evidence="1" id="KW-0812">Transmembrane</keyword>
<organism evidence="2 3">
    <name type="scientific">Chitinophaga dinghuensis</name>
    <dbReference type="NCBI Taxonomy" id="1539050"/>
    <lineage>
        <taxon>Bacteria</taxon>
        <taxon>Pseudomonadati</taxon>
        <taxon>Bacteroidota</taxon>
        <taxon>Chitinophagia</taxon>
        <taxon>Chitinophagales</taxon>
        <taxon>Chitinophagaceae</taxon>
        <taxon>Chitinophaga</taxon>
    </lineage>
</organism>
<comment type="caution">
    <text evidence="2">The sequence shown here is derived from an EMBL/GenBank/DDBJ whole genome shotgun (WGS) entry which is preliminary data.</text>
</comment>
<evidence type="ECO:0000313" key="3">
    <source>
        <dbReference type="Proteomes" id="UP000249819"/>
    </source>
</evidence>
<proteinExistence type="predicted"/>
<keyword evidence="1" id="KW-0472">Membrane</keyword>
<keyword evidence="3" id="KW-1185">Reference proteome</keyword>
<dbReference type="AlphaFoldDB" id="A0A327VMF7"/>
<gene>
    <name evidence="2" type="ORF">CLV59_10840</name>
</gene>
<feature type="transmembrane region" description="Helical" evidence="1">
    <location>
        <begin position="57"/>
        <end position="79"/>
    </location>
</feature>
<name>A0A327VMF7_9BACT</name>
<feature type="transmembrane region" description="Helical" evidence="1">
    <location>
        <begin position="99"/>
        <end position="119"/>
    </location>
</feature>
<sequence length="128" mass="14798">MLYSFVSSNSNTMNLLAYIIYLLITWVITVQVGWLFYRNGRVFILHAMHGDVASTDAINRILLIGYYLLNIGYATMMISTWAPLHSWKEVIDSVSRMTGFIMLTLGIIHCFNMLVIYFLGKKNFHLHL</sequence>
<evidence type="ECO:0000313" key="2">
    <source>
        <dbReference type="EMBL" id="RAJ76521.1"/>
    </source>
</evidence>
<reference evidence="2 3" key="1">
    <citation type="submission" date="2018-06" db="EMBL/GenBank/DDBJ databases">
        <title>Genomic Encyclopedia of Archaeal and Bacterial Type Strains, Phase II (KMG-II): from individual species to whole genera.</title>
        <authorList>
            <person name="Goeker M."/>
        </authorList>
    </citation>
    <scope>NUCLEOTIDE SEQUENCE [LARGE SCALE GENOMIC DNA]</scope>
    <source>
        <strain evidence="2 3">DSM 29821</strain>
    </source>
</reference>
<feature type="transmembrane region" description="Helical" evidence="1">
    <location>
        <begin position="15"/>
        <end position="37"/>
    </location>
</feature>
<dbReference type="EMBL" id="QLMA01000008">
    <property type="protein sequence ID" value="RAJ76521.1"/>
    <property type="molecule type" value="Genomic_DNA"/>
</dbReference>
<dbReference type="Proteomes" id="UP000249819">
    <property type="component" value="Unassembled WGS sequence"/>
</dbReference>